<name>A0A8X8VWS7_SALSN</name>
<dbReference type="InterPro" id="IPR057287">
    <property type="entry name" value="Ndx_N"/>
</dbReference>
<protein>
    <recommendedName>
        <fullName evidence="2">Nodulin homeobox N-terminal domain-containing protein</fullName>
    </recommendedName>
</protein>
<feature type="domain" description="Nodulin homeobox N-terminal" evidence="2">
    <location>
        <begin position="101"/>
        <end position="139"/>
    </location>
</feature>
<reference evidence="3" key="1">
    <citation type="submission" date="2018-01" db="EMBL/GenBank/DDBJ databases">
        <authorList>
            <person name="Mao J.F."/>
        </authorList>
    </citation>
    <scope>NUCLEOTIDE SEQUENCE</scope>
    <source>
        <strain evidence="3">Huo1</strain>
        <tissue evidence="3">Leaf</tissue>
    </source>
</reference>
<keyword evidence="1" id="KW-0472">Membrane</keyword>
<comment type="caution">
    <text evidence="3">The sequence shown here is derived from an EMBL/GenBank/DDBJ whole genome shotgun (WGS) entry which is preliminary data.</text>
</comment>
<evidence type="ECO:0000256" key="1">
    <source>
        <dbReference type="SAM" id="Phobius"/>
    </source>
</evidence>
<evidence type="ECO:0000259" key="2">
    <source>
        <dbReference type="Pfam" id="PF25246"/>
    </source>
</evidence>
<dbReference type="Proteomes" id="UP000298416">
    <property type="component" value="Unassembled WGS sequence"/>
</dbReference>
<evidence type="ECO:0000313" key="4">
    <source>
        <dbReference type="Proteomes" id="UP000298416"/>
    </source>
</evidence>
<dbReference type="PANTHER" id="PTHR35743:SF1">
    <property type="entry name" value="NODULIN HOMEOBOX"/>
    <property type="match status" value="1"/>
</dbReference>
<reference evidence="3" key="2">
    <citation type="submission" date="2020-08" db="EMBL/GenBank/DDBJ databases">
        <title>Plant Genome Project.</title>
        <authorList>
            <person name="Zhang R.-G."/>
        </authorList>
    </citation>
    <scope>NUCLEOTIDE SEQUENCE</scope>
    <source>
        <strain evidence="3">Huo1</strain>
        <tissue evidence="3">Leaf</tissue>
    </source>
</reference>
<organism evidence="3">
    <name type="scientific">Salvia splendens</name>
    <name type="common">Scarlet sage</name>
    <dbReference type="NCBI Taxonomy" id="180675"/>
    <lineage>
        <taxon>Eukaryota</taxon>
        <taxon>Viridiplantae</taxon>
        <taxon>Streptophyta</taxon>
        <taxon>Embryophyta</taxon>
        <taxon>Tracheophyta</taxon>
        <taxon>Spermatophyta</taxon>
        <taxon>Magnoliopsida</taxon>
        <taxon>eudicotyledons</taxon>
        <taxon>Gunneridae</taxon>
        <taxon>Pentapetalae</taxon>
        <taxon>asterids</taxon>
        <taxon>lamiids</taxon>
        <taxon>Lamiales</taxon>
        <taxon>Lamiaceae</taxon>
        <taxon>Nepetoideae</taxon>
        <taxon>Mentheae</taxon>
        <taxon>Salviinae</taxon>
        <taxon>Salvia</taxon>
        <taxon>Salvia subgen. Calosphace</taxon>
        <taxon>core Calosphace</taxon>
    </lineage>
</organism>
<accession>A0A8X8VWS7</accession>
<feature type="transmembrane region" description="Helical" evidence="1">
    <location>
        <begin position="43"/>
        <end position="69"/>
    </location>
</feature>
<dbReference type="GO" id="GO:0003697">
    <property type="term" value="F:single-stranded DNA binding"/>
    <property type="evidence" value="ECO:0007669"/>
    <property type="project" value="InterPro"/>
</dbReference>
<proteinExistence type="predicted"/>
<dbReference type="EMBL" id="PNBA02000409">
    <property type="protein sequence ID" value="KAG6383754.1"/>
    <property type="molecule type" value="Genomic_DNA"/>
</dbReference>
<dbReference type="AlphaFoldDB" id="A0A8X8VWS7"/>
<dbReference type="Pfam" id="PF25246">
    <property type="entry name" value="Nodulin_N"/>
    <property type="match status" value="1"/>
</dbReference>
<dbReference type="PANTHER" id="PTHR35743">
    <property type="entry name" value="NODULIN HOMEOBOX"/>
    <property type="match status" value="1"/>
</dbReference>
<sequence>MVKQLCDAGTVVCWELCRGQIFNFLACCIRDVLVEINRVVLKVVVYVTDIVIGIYTLECTYLLCGILLLHSMFHLTSRVPKIEQVIGSQTVLSIIILLDDLLHLCEAESVSYLEEVASKTSTQDVAKSVGLKVLALLKNV</sequence>
<evidence type="ECO:0000313" key="3">
    <source>
        <dbReference type="EMBL" id="KAG6383754.1"/>
    </source>
</evidence>
<keyword evidence="1" id="KW-0812">Transmembrane</keyword>
<dbReference type="InterPro" id="IPR039325">
    <property type="entry name" value="NDX"/>
</dbReference>
<gene>
    <name evidence="3" type="ORF">SASPL_156479</name>
</gene>
<keyword evidence="1" id="KW-1133">Transmembrane helix</keyword>
<keyword evidence="4" id="KW-1185">Reference proteome</keyword>
<dbReference type="GO" id="GO:0009908">
    <property type="term" value="P:flower development"/>
    <property type="evidence" value="ECO:0007669"/>
    <property type="project" value="InterPro"/>
</dbReference>